<dbReference type="PANTHER" id="PTHR43021:SF2">
    <property type="entry name" value="CATION_H+ EXCHANGER DOMAIN-CONTAINING PROTEIN"/>
    <property type="match status" value="1"/>
</dbReference>
<gene>
    <name evidence="7" type="ORF">CFter6_1323</name>
</gene>
<name>A0A127P8R4_9BURK</name>
<feature type="domain" description="Cation/H+ exchanger transmembrane" evidence="6">
    <location>
        <begin position="26"/>
        <end position="393"/>
    </location>
</feature>
<evidence type="ECO:0000256" key="5">
    <source>
        <dbReference type="SAM" id="Phobius"/>
    </source>
</evidence>
<evidence type="ECO:0000259" key="6">
    <source>
        <dbReference type="Pfam" id="PF00999"/>
    </source>
</evidence>
<dbReference type="OMA" id="TQWETSH"/>
<dbReference type="InterPro" id="IPR006153">
    <property type="entry name" value="Cation/H_exchanger_TM"/>
</dbReference>
<feature type="transmembrane region" description="Helical" evidence="5">
    <location>
        <begin position="99"/>
        <end position="124"/>
    </location>
</feature>
<evidence type="ECO:0000256" key="4">
    <source>
        <dbReference type="ARBA" id="ARBA00023136"/>
    </source>
</evidence>
<dbReference type="GO" id="GO:0016020">
    <property type="term" value="C:membrane"/>
    <property type="evidence" value="ECO:0007669"/>
    <property type="project" value="UniProtKB-SubCell"/>
</dbReference>
<feature type="transmembrane region" description="Helical" evidence="5">
    <location>
        <begin position="45"/>
        <end position="64"/>
    </location>
</feature>
<feature type="transmembrane region" description="Helical" evidence="5">
    <location>
        <begin position="309"/>
        <end position="330"/>
    </location>
</feature>
<evidence type="ECO:0000313" key="7">
    <source>
        <dbReference type="EMBL" id="AMO94034.1"/>
    </source>
</evidence>
<reference evidence="7 8" key="1">
    <citation type="submission" date="2015-11" db="EMBL/GenBank/DDBJ databases">
        <title>Exploring the genomic traits of fungus-feeding bacterial genus Collimonas.</title>
        <authorList>
            <person name="Song C."/>
            <person name="Schmidt R."/>
            <person name="de Jager V."/>
            <person name="Krzyzanowska D."/>
            <person name="Jongedijk E."/>
            <person name="Cankar K."/>
            <person name="Beekwilder J."/>
            <person name="van Veen A."/>
            <person name="de Boer W."/>
            <person name="van Veen J.A."/>
            <person name="Garbeva P."/>
        </authorList>
    </citation>
    <scope>NUCLEOTIDE SEQUENCE [LARGE SCALE GENOMIC DNA]</scope>
    <source>
        <strain evidence="7 8">Ter6</strain>
    </source>
</reference>
<accession>A0A127P8R4</accession>
<feature type="transmembrane region" description="Helical" evidence="5">
    <location>
        <begin position="278"/>
        <end position="297"/>
    </location>
</feature>
<proteinExistence type="predicted"/>
<evidence type="ECO:0000313" key="8">
    <source>
        <dbReference type="Proteomes" id="UP000072421"/>
    </source>
</evidence>
<dbReference type="PANTHER" id="PTHR43021">
    <property type="entry name" value="NA(+)/H(+) ANTIPORTER-RELATED"/>
    <property type="match status" value="1"/>
</dbReference>
<feature type="transmembrane region" description="Helical" evidence="5">
    <location>
        <begin position="192"/>
        <end position="212"/>
    </location>
</feature>
<dbReference type="PATRIC" id="fig|158899.10.peg.1335"/>
<protein>
    <submittedName>
        <fullName evidence="7">Sodium/hydrogen exchanger family protein</fullName>
    </submittedName>
</protein>
<dbReference type="Proteomes" id="UP000072421">
    <property type="component" value="Chromosome"/>
</dbReference>
<dbReference type="AlphaFoldDB" id="A0A127P8R4"/>
<dbReference type="GO" id="GO:0015297">
    <property type="term" value="F:antiporter activity"/>
    <property type="evidence" value="ECO:0007669"/>
    <property type="project" value="InterPro"/>
</dbReference>
<comment type="subcellular location">
    <subcellularLocation>
        <location evidence="1">Membrane</location>
        <topology evidence="1">Multi-pass membrane protein</topology>
    </subcellularLocation>
</comment>
<keyword evidence="2 5" id="KW-0812">Transmembrane</keyword>
<dbReference type="RefSeq" id="WP_014005017.1">
    <property type="nucleotide sequence ID" value="NZ_CP013232.1"/>
</dbReference>
<feature type="transmembrane region" description="Helical" evidence="5">
    <location>
        <begin position="161"/>
        <end position="180"/>
    </location>
</feature>
<keyword evidence="3 5" id="KW-1133">Transmembrane helix</keyword>
<feature type="transmembrane region" description="Helical" evidence="5">
    <location>
        <begin position="70"/>
        <end position="87"/>
    </location>
</feature>
<feature type="transmembrane region" description="Helical" evidence="5">
    <location>
        <begin position="370"/>
        <end position="394"/>
    </location>
</feature>
<dbReference type="Pfam" id="PF00999">
    <property type="entry name" value="Na_H_Exchanger"/>
    <property type="match status" value="1"/>
</dbReference>
<dbReference type="GO" id="GO:1902600">
    <property type="term" value="P:proton transmembrane transport"/>
    <property type="evidence" value="ECO:0007669"/>
    <property type="project" value="InterPro"/>
</dbReference>
<organism evidence="7">
    <name type="scientific">Collimonas fungivorans</name>
    <dbReference type="NCBI Taxonomy" id="158899"/>
    <lineage>
        <taxon>Bacteria</taxon>
        <taxon>Pseudomonadati</taxon>
        <taxon>Pseudomonadota</taxon>
        <taxon>Betaproteobacteria</taxon>
        <taxon>Burkholderiales</taxon>
        <taxon>Oxalobacteraceae</taxon>
        <taxon>Collimonas</taxon>
    </lineage>
</organism>
<dbReference type="InterPro" id="IPR038770">
    <property type="entry name" value="Na+/solute_symporter_sf"/>
</dbReference>
<dbReference type="OrthoDB" id="8617652at2"/>
<sequence length="404" mass="43489">MDWTLPPFALAQPIQWNALLLFGSLLLFGLVGGHIVTKNPWFPRITGYLIVGFLLGVGGLDLLSGDVLKLANIFADMAMALVVYQLGRYVDIGWLRREKWLLATVVLSAVLCFTFVSGALIWFGTARVPALLGGVLAIATAPAVVMVVVRELQAEGQVTRRLAAMTALNNFVALLAAYALLPVVAHESATPFSTLLAHTLYSLCGSLVLAYLTYRLMIPLARLLGRQPSRQFVLVIAVITLAIGAAHALQLPILLTMLIFAIMSKNLDHQYDLMELEFGVANELFIVMLFVTIGASIRLSDLSMVGASVAVLIAARFLAMACGVFSFAHFAKMKWKQAALITLGTLPMTEAGLGLMQTTAYLYPNTTAEVLPLLAGCLIVLELLGPIATQFALIKSGESGREQG</sequence>
<feature type="transmembrane region" description="Helical" evidence="5">
    <location>
        <begin position="14"/>
        <end position="33"/>
    </location>
</feature>
<feature type="transmembrane region" description="Helical" evidence="5">
    <location>
        <begin position="232"/>
        <end position="263"/>
    </location>
</feature>
<evidence type="ECO:0000256" key="2">
    <source>
        <dbReference type="ARBA" id="ARBA00022692"/>
    </source>
</evidence>
<keyword evidence="4 5" id="KW-0472">Membrane</keyword>
<feature type="transmembrane region" description="Helical" evidence="5">
    <location>
        <begin position="130"/>
        <end position="149"/>
    </location>
</feature>
<dbReference type="Gene3D" id="1.20.1530.20">
    <property type="match status" value="1"/>
</dbReference>
<evidence type="ECO:0000256" key="3">
    <source>
        <dbReference type="ARBA" id="ARBA00022989"/>
    </source>
</evidence>
<evidence type="ECO:0000256" key="1">
    <source>
        <dbReference type="ARBA" id="ARBA00004141"/>
    </source>
</evidence>
<dbReference type="EMBL" id="CP013232">
    <property type="protein sequence ID" value="AMO94034.1"/>
    <property type="molecule type" value="Genomic_DNA"/>
</dbReference>